<dbReference type="Pfam" id="PF00534">
    <property type="entry name" value="Glycos_transf_1"/>
    <property type="match status" value="1"/>
</dbReference>
<keyword evidence="4" id="KW-1185">Reference proteome</keyword>
<dbReference type="EMBL" id="BQKE01000001">
    <property type="protein sequence ID" value="GJM62001.1"/>
    <property type="molecule type" value="Genomic_DNA"/>
</dbReference>
<dbReference type="RefSeq" id="WP_338237416.1">
    <property type="nucleotide sequence ID" value="NZ_BQKE01000001.1"/>
</dbReference>
<dbReference type="CDD" id="cd03823">
    <property type="entry name" value="GT4_ExpE7-like"/>
    <property type="match status" value="1"/>
</dbReference>
<gene>
    <name evidence="3" type="ORF">PEDI_25530</name>
</gene>
<evidence type="ECO:0000259" key="2">
    <source>
        <dbReference type="Pfam" id="PF13439"/>
    </source>
</evidence>
<accession>A0AAN4VXU6</accession>
<feature type="domain" description="Glycosyl transferase family 1" evidence="1">
    <location>
        <begin position="220"/>
        <end position="345"/>
    </location>
</feature>
<reference evidence="3 4" key="1">
    <citation type="submission" date="2021-12" db="EMBL/GenBank/DDBJ databases">
        <title>Genome sequencing of bacteria with rrn-lacking chromosome and rrn-plasmid.</title>
        <authorList>
            <person name="Anda M."/>
            <person name="Iwasaki W."/>
        </authorList>
    </citation>
    <scope>NUCLEOTIDE SEQUENCE [LARGE SCALE GENOMIC DNA]</scope>
    <source>
        <strain evidence="3 4">NBRC 15940</strain>
    </source>
</reference>
<name>A0AAN4VXU6_9BACT</name>
<dbReference type="InterPro" id="IPR001296">
    <property type="entry name" value="Glyco_trans_1"/>
</dbReference>
<dbReference type="SUPFAM" id="SSF53756">
    <property type="entry name" value="UDP-Glycosyltransferase/glycogen phosphorylase"/>
    <property type="match status" value="1"/>
</dbReference>
<proteinExistence type="predicted"/>
<dbReference type="Pfam" id="PF13439">
    <property type="entry name" value="Glyco_transf_4"/>
    <property type="match status" value="1"/>
</dbReference>
<dbReference type="PANTHER" id="PTHR45947">
    <property type="entry name" value="SULFOQUINOVOSYL TRANSFERASE SQD2"/>
    <property type="match status" value="1"/>
</dbReference>
<evidence type="ECO:0000259" key="1">
    <source>
        <dbReference type="Pfam" id="PF00534"/>
    </source>
</evidence>
<organism evidence="3 4">
    <name type="scientific">Persicobacter diffluens</name>
    <dbReference type="NCBI Taxonomy" id="981"/>
    <lineage>
        <taxon>Bacteria</taxon>
        <taxon>Pseudomonadati</taxon>
        <taxon>Bacteroidota</taxon>
        <taxon>Cytophagia</taxon>
        <taxon>Cytophagales</taxon>
        <taxon>Persicobacteraceae</taxon>
        <taxon>Persicobacter</taxon>
    </lineage>
</organism>
<evidence type="ECO:0000313" key="4">
    <source>
        <dbReference type="Proteomes" id="UP001310022"/>
    </source>
</evidence>
<comment type="caution">
    <text evidence="3">The sequence shown here is derived from an EMBL/GenBank/DDBJ whole genome shotgun (WGS) entry which is preliminary data.</text>
</comment>
<dbReference type="GO" id="GO:0016757">
    <property type="term" value="F:glycosyltransferase activity"/>
    <property type="evidence" value="ECO:0007669"/>
    <property type="project" value="InterPro"/>
</dbReference>
<dbReference type="PANTHER" id="PTHR45947:SF13">
    <property type="entry name" value="TRANSFERASE"/>
    <property type="match status" value="1"/>
</dbReference>
<keyword evidence="3" id="KW-0808">Transferase</keyword>
<protein>
    <submittedName>
        <fullName evidence="3">Glycosyl transferase</fullName>
    </submittedName>
</protein>
<feature type="domain" description="Glycosyltransferase subfamily 4-like N-terminal" evidence="2">
    <location>
        <begin position="16"/>
        <end position="190"/>
    </location>
</feature>
<dbReference type="InterPro" id="IPR028098">
    <property type="entry name" value="Glyco_trans_4-like_N"/>
</dbReference>
<dbReference type="Proteomes" id="UP001310022">
    <property type="component" value="Unassembled WGS sequence"/>
</dbReference>
<dbReference type="InterPro" id="IPR050194">
    <property type="entry name" value="Glycosyltransferase_grp1"/>
</dbReference>
<evidence type="ECO:0000313" key="3">
    <source>
        <dbReference type="EMBL" id="GJM62001.1"/>
    </source>
</evidence>
<dbReference type="AlphaFoldDB" id="A0AAN4VXU6"/>
<sequence length="383" mass="43495">MKLLLFNTLYTPNFLGGAERSVQLLAEGLVDAGHDVVVCCTSDRDYVDTINGVCVIYMKVPNLYWAYDSSTQASWKKPFWHFIDAKNYIAKAKIDRVIKKVDPDVVHTNNLAGFSPIVWELAKSNGVKVVHTLRDYYLTCPKATRYHNGQICEELCLKCKMFSYPKKQLSNEYVDVVVGISQFILDDHLRQGYFKTCEIREVIGNSVKIPSGKVSPCFEKEEGLKYIGFIGRIEEPKGIEDLLSAFVKLDDDSLRLIIAGKGEDRYMSYLKSKYVDSRVRYLGVVNSDEFYTGLDLLVVPSKWNEPFGRVVTEALGWNCPVLVHEVGGLTEFVSMFPSNVMGYNKSDFMNLEEVLAMLEDTQADIDKRLFSSDNLIDSYLTLF</sequence>
<dbReference type="Gene3D" id="3.40.50.2000">
    <property type="entry name" value="Glycogen Phosphorylase B"/>
    <property type="match status" value="2"/>
</dbReference>